<feature type="non-terminal residue" evidence="9">
    <location>
        <position position="212"/>
    </location>
</feature>
<keyword evidence="5" id="KW-0560">Oxidoreductase</keyword>
<keyword evidence="3 7" id="KW-0812">Transmembrane</keyword>
<feature type="transmembrane region" description="Helical" evidence="7">
    <location>
        <begin position="99"/>
        <end position="121"/>
    </location>
</feature>
<feature type="transmembrane region" description="Helical" evidence="7">
    <location>
        <begin position="57"/>
        <end position="79"/>
    </location>
</feature>
<accession>X1UL45</accession>
<evidence type="ECO:0000256" key="4">
    <source>
        <dbReference type="ARBA" id="ARBA00022989"/>
    </source>
</evidence>
<sequence length="212" mass="22854">MLGFGTGNPTGMAGGLFYMISSALWTSCLYLSIGNVEYRTGQSVMKNLGGLGKSMPLTFVVSLIAVLAISGIPPLNGFASKWMIYQGLIDLGRAGDQLWIIWLVIAMFGSALTFAIGVKMIHSVFLGVPPKALESKKIKDVGFVMSFPPTILAVLCLVFGIFSFSVPMKMFLLPIISNVSYLGIWTPGFTTILIFIGLFIGFIIYVMGNLKG</sequence>
<evidence type="ECO:0000256" key="6">
    <source>
        <dbReference type="ARBA" id="ARBA00023136"/>
    </source>
</evidence>
<dbReference type="GO" id="GO:0016491">
    <property type="term" value="F:oxidoreductase activity"/>
    <property type="evidence" value="ECO:0007669"/>
    <property type="project" value="UniProtKB-KW"/>
</dbReference>
<feature type="transmembrane region" description="Helical" evidence="7">
    <location>
        <begin position="16"/>
        <end position="36"/>
    </location>
</feature>
<evidence type="ECO:0000259" key="8">
    <source>
        <dbReference type="Pfam" id="PF00361"/>
    </source>
</evidence>
<dbReference type="EMBL" id="BARW01036476">
    <property type="protein sequence ID" value="GAJ18188.1"/>
    <property type="molecule type" value="Genomic_DNA"/>
</dbReference>
<evidence type="ECO:0000313" key="9">
    <source>
        <dbReference type="EMBL" id="GAJ18188.1"/>
    </source>
</evidence>
<organism evidence="9">
    <name type="scientific">marine sediment metagenome</name>
    <dbReference type="NCBI Taxonomy" id="412755"/>
    <lineage>
        <taxon>unclassified sequences</taxon>
        <taxon>metagenomes</taxon>
        <taxon>ecological metagenomes</taxon>
    </lineage>
</organism>
<evidence type="ECO:0000256" key="5">
    <source>
        <dbReference type="ARBA" id="ARBA00023002"/>
    </source>
</evidence>
<evidence type="ECO:0000256" key="2">
    <source>
        <dbReference type="ARBA" id="ARBA00022475"/>
    </source>
</evidence>
<dbReference type="InterPro" id="IPR052175">
    <property type="entry name" value="ComplexI-like_HydComp"/>
</dbReference>
<proteinExistence type="predicted"/>
<dbReference type="Pfam" id="PF00361">
    <property type="entry name" value="Proton_antipo_M"/>
    <property type="match status" value="1"/>
</dbReference>
<evidence type="ECO:0000256" key="3">
    <source>
        <dbReference type="ARBA" id="ARBA00022692"/>
    </source>
</evidence>
<dbReference type="GO" id="GO:0005886">
    <property type="term" value="C:plasma membrane"/>
    <property type="evidence" value="ECO:0007669"/>
    <property type="project" value="UniProtKB-SubCell"/>
</dbReference>
<protein>
    <recommendedName>
        <fullName evidence="8">NADH:quinone oxidoreductase/Mrp antiporter transmembrane domain-containing protein</fullName>
    </recommendedName>
</protein>
<feature type="domain" description="NADH:quinone oxidoreductase/Mrp antiporter transmembrane" evidence="8">
    <location>
        <begin position="1"/>
        <end position="92"/>
    </location>
</feature>
<feature type="transmembrane region" description="Helical" evidence="7">
    <location>
        <begin position="184"/>
        <end position="207"/>
    </location>
</feature>
<dbReference type="AlphaFoldDB" id="X1UL45"/>
<reference evidence="9" key="1">
    <citation type="journal article" date="2014" name="Front. Microbiol.">
        <title>High frequency of phylogenetically diverse reductive dehalogenase-homologous genes in deep subseafloor sedimentary metagenomes.</title>
        <authorList>
            <person name="Kawai M."/>
            <person name="Futagami T."/>
            <person name="Toyoda A."/>
            <person name="Takaki Y."/>
            <person name="Nishi S."/>
            <person name="Hori S."/>
            <person name="Arai W."/>
            <person name="Tsubouchi T."/>
            <person name="Morono Y."/>
            <person name="Uchiyama I."/>
            <person name="Ito T."/>
            <person name="Fujiyama A."/>
            <person name="Inagaki F."/>
            <person name="Takami H."/>
        </authorList>
    </citation>
    <scope>NUCLEOTIDE SEQUENCE</scope>
    <source>
        <strain evidence="9">Expedition CK06-06</strain>
    </source>
</reference>
<dbReference type="PANTHER" id="PTHR42682:SF3">
    <property type="entry name" value="FORMATE HYDROGENLYASE SUBUNIT 3-RELATED"/>
    <property type="match status" value="1"/>
</dbReference>
<name>X1UL45_9ZZZZ</name>
<feature type="transmembrane region" description="Helical" evidence="7">
    <location>
        <begin position="141"/>
        <end position="164"/>
    </location>
</feature>
<keyword evidence="6 7" id="KW-0472">Membrane</keyword>
<evidence type="ECO:0000256" key="1">
    <source>
        <dbReference type="ARBA" id="ARBA00004651"/>
    </source>
</evidence>
<dbReference type="PANTHER" id="PTHR42682">
    <property type="entry name" value="HYDROGENASE-4 COMPONENT F"/>
    <property type="match status" value="1"/>
</dbReference>
<gene>
    <name evidence="9" type="ORF">S12H4_56608</name>
</gene>
<keyword evidence="4 7" id="KW-1133">Transmembrane helix</keyword>
<comment type="subcellular location">
    <subcellularLocation>
        <location evidence="1">Cell membrane</location>
        <topology evidence="1">Multi-pass membrane protein</topology>
    </subcellularLocation>
</comment>
<keyword evidence="2" id="KW-1003">Cell membrane</keyword>
<evidence type="ECO:0000256" key="7">
    <source>
        <dbReference type="SAM" id="Phobius"/>
    </source>
</evidence>
<dbReference type="InterPro" id="IPR001750">
    <property type="entry name" value="ND/Mrp_TM"/>
</dbReference>
<comment type="caution">
    <text evidence="9">The sequence shown here is derived from an EMBL/GenBank/DDBJ whole genome shotgun (WGS) entry which is preliminary data.</text>
</comment>